<keyword evidence="3" id="KW-1185">Reference proteome</keyword>
<keyword evidence="1" id="KW-0472">Membrane</keyword>
<dbReference type="STRING" id="432608.A6V39_03335"/>
<proteinExistence type="predicted"/>
<dbReference type="RefSeq" id="WP_187150305.1">
    <property type="nucleotide sequence ID" value="NZ_LWUJ01000012.1"/>
</dbReference>
<keyword evidence="1" id="KW-1133">Transmembrane helix</keyword>
<evidence type="ECO:0000256" key="1">
    <source>
        <dbReference type="SAM" id="Phobius"/>
    </source>
</evidence>
<comment type="caution">
    <text evidence="2">The sequence shown here is derived from an EMBL/GenBank/DDBJ whole genome shotgun (WGS) entry which is preliminary data.</text>
</comment>
<dbReference type="AlphaFoldDB" id="A0A1A9QCF6"/>
<dbReference type="Proteomes" id="UP000077623">
    <property type="component" value="Unassembled WGS sequence"/>
</dbReference>
<organism evidence="2 3">
    <name type="scientific">Candidatus Mycoplasma haematobovis</name>
    <dbReference type="NCBI Taxonomy" id="432608"/>
    <lineage>
        <taxon>Bacteria</taxon>
        <taxon>Bacillati</taxon>
        <taxon>Mycoplasmatota</taxon>
        <taxon>Mollicutes</taxon>
        <taxon>Mycoplasmataceae</taxon>
        <taxon>Mycoplasma</taxon>
    </lineage>
</organism>
<accession>A0A1A9QCF6</accession>
<evidence type="ECO:0000313" key="2">
    <source>
        <dbReference type="EMBL" id="OAL09918.1"/>
    </source>
</evidence>
<dbReference type="EMBL" id="LWUJ01000012">
    <property type="protein sequence ID" value="OAL09918.1"/>
    <property type="molecule type" value="Genomic_DNA"/>
</dbReference>
<feature type="transmembrane region" description="Helical" evidence="1">
    <location>
        <begin position="6"/>
        <end position="28"/>
    </location>
</feature>
<keyword evidence="1" id="KW-0812">Transmembrane</keyword>
<gene>
    <name evidence="2" type="ORF">A6V39_03335</name>
</gene>
<reference evidence="3" key="1">
    <citation type="submission" date="2016-04" db="EMBL/GenBank/DDBJ databases">
        <authorList>
            <person name="Quiroz-Castaneda R.E."/>
            <person name="Martinez-Ocampo F."/>
        </authorList>
    </citation>
    <scope>NUCLEOTIDE SEQUENCE [LARGE SCALE GENOMIC DNA]</scope>
    <source>
        <strain evidence="3">INIFAP01</strain>
    </source>
</reference>
<protein>
    <submittedName>
        <fullName evidence="2">Uncharacterized protein</fullName>
    </submittedName>
</protein>
<name>A0A1A9QCF6_9MOLU</name>
<sequence>MNILPHHIAATFLLGGLIVGGYFTFNALTPPSLDNHLRNLGIEILSSGWDAKEAEYKKTEAPDLIPSISKTEVQNKIPDFASNLEKWCKKYKEKYFLGIDDANYKRFSLWCTSTIRVDAILGKRVGLIALVDNEVETVFNTYNDATNTDKFLGSPSKPKTALTSADLTSWCTKKKAENYKYESDPDFKRVIKWCYKKA</sequence>
<evidence type="ECO:0000313" key="3">
    <source>
        <dbReference type="Proteomes" id="UP000077623"/>
    </source>
</evidence>